<name>A0A0H3NSP7_YERE1</name>
<dbReference type="HOGENOM" id="CLU_3224123_0_0_6"/>
<sequence>MKLTLPLSYARHLSKYRAVGCHHLPNSLSYLNSLGLFRCRLPAT</sequence>
<evidence type="ECO:0000313" key="2">
    <source>
        <dbReference type="Proteomes" id="UP000008084"/>
    </source>
</evidence>
<dbReference type="PATRIC" id="fig|930944.6.peg.1891"/>
<accession>A0A0H3NSP7</accession>
<dbReference type="Proteomes" id="UP000008084">
    <property type="component" value="Chromosome"/>
</dbReference>
<dbReference type="KEGG" id="yey:Y11_19021"/>
<dbReference type="EMBL" id="FR729477">
    <property type="protein sequence ID" value="CBY26279.1"/>
    <property type="molecule type" value="Genomic_DNA"/>
</dbReference>
<organism evidence="1 2">
    <name type="scientific">Yersinia enterocolitica subsp. palearctica serotype O:3 (strain DSM 13030 / CIP 106945 / Y11)</name>
    <dbReference type="NCBI Taxonomy" id="930944"/>
    <lineage>
        <taxon>Bacteria</taxon>
        <taxon>Pseudomonadati</taxon>
        <taxon>Pseudomonadota</taxon>
        <taxon>Gammaproteobacteria</taxon>
        <taxon>Enterobacterales</taxon>
        <taxon>Yersiniaceae</taxon>
        <taxon>Yersinia</taxon>
    </lineage>
</organism>
<proteinExistence type="predicted"/>
<evidence type="ECO:0000313" key="1">
    <source>
        <dbReference type="EMBL" id="CBY26279.1"/>
    </source>
</evidence>
<gene>
    <name evidence="1" type="ordered locus">Y11_19021</name>
</gene>
<reference evidence="1 2" key="1">
    <citation type="journal article" date="2011" name="J. Bacteriol.">
        <title>Complete genome sequence of Yersinia enterocolitica subsp. palearctica serogroup O:3.</title>
        <authorList>
            <person name="Batzilla J."/>
            <person name="Hoper D."/>
            <person name="Antonenka U."/>
            <person name="Heesemann J."/>
            <person name="Rakin A."/>
        </authorList>
    </citation>
    <scope>NUCLEOTIDE SEQUENCE [LARGE SCALE GENOMIC DNA]</scope>
    <source>
        <strain evidence="2">DSM 13030 / CIP 106945 / Y11</strain>
    </source>
</reference>
<protein>
    <submittedName>
        <fullName evidence="1">Uncharacterized protein</fullName>
    </submittedName>
</protein>
<dbReference type="AlphaFoldDB" id="A0A0H3NSP7"/>